<dbReference type="EMBL" id="JAUSVU010000024">
    <property type="protein sequence ID" value="MDQ0536242.1"/>
    <property type="molecule type" value="Genomic_DNA"/>
</dbReference>
<keyword evidence="3" id="KW-1185">Reference proteome</keyword>
<name>A0ABU0MRZ5_9PROT</name>
<comment type="caution">
    <text evidence="2">The sequence shown here is derived from an EMBL/GenBank/DDBJ whole genome shotgun (WGS) entry which is preliminary data.</text>
</comment>
<organism evidence="2 3">
    <name type="scientific">Azospirillum picis</name>
    <dbReference type="NCBI Taxonomy" id="488438"/>
    <lineage>
        <taxon>Bacteria</taxon>
        <taxon>Pseudomonadati</taxon>
        <taxon>Pseudomonadota</taxon>
        <taxon>Alphaproteobacteria</taxon>
        <taxon>Rhodospirillales</taxon>
        <taxon>Azospirillaceae</taxon>
        <taxon>Azospirillum</taxon>
    </lineage>
</organism>
<accession>A0ABU0MRZ5</accession>
<proteinExistence type="predicted"/>
<feature type="region of interest" description="Disordered" evidence="1">
    <location>
        <begin position="207"/>
        <end position="227"/>
    </location>
</feature>
<dbReference type="Proteomes" id="UP001244552">
    <property type="component" value="Unassembled WGS sequence"/>
</dbReference>
<protein>
    <recommendedName>
        <fullName evidence="4">Tip attachment protein J domain-containing protein</fullName>
    </recommendedName>
</protein>
<evidence type="ECO:0000256" key="1">
    <source>
        <dbReference type="SAM" id="MobiDB-lite"/>
    </source>
</evidence>
<dbReference type="RefSeq" id="WP_209988591.1">
    <property type="nucleotide sequence ID" value="NZ_JAGINO010000025.1"/>
</dbReference>
<evidence type="ECO:0000313" key="3">
    <source>
        <dbReference type="Proteomes" id="UP001244552"/>
    </source>
</evidence>
<evidence type="ECO:0008006" key="4">
    <source>
        <dbReference type="Google" id="ProtNLM"/>
    </source>
</evidence>
<reference evidence="2 3" key="1">
    <citation type="submission" date="2023-07" db="EMBL/GenBank/DDBJ databases">
        <title>Genomic Encyclopedia of Type Strains, Phase IV (KMG-IV): sequencing the most valuable type-strain genomes for metagenomic binning, comparative biology and taxonomic classification.</title>
        <authorList>
            <person name="Goeker M."/>
        </authorList>
    </citation>
    <scope>NUCLEOTIDE SEQUENCE [LARGE SCALE GENOMIC DNA]</scope>
    <source>
        <strain evidence="2 3">DSM 19922</strain>
    </source>
</reference>
<gene>
    <name evidence="2" type="ORF">QO018_005136</name>
</gene>
<evidence type="ECO:0000313" key="2">
    <source>
        <dbReference type="EMBL" id="MDQ0536242.1"/>
    </source>
</evidence>
<sequence length="605" mass="64387">MIHLVEIGCYVGGLSTSTHAVGGGVRSFLMASGPRATADMTLRVEAAGDPSKWMEGLVVEASSAGFTLSVKSWSGTGAVSSWRLAAGQLRFSTAEYGGAGAPGPYEPVIAPEGYARGKVSLHGDGRSFGAGDVEKGLIKVINKGERDHLRRYAYFGRVARELVVDGPATPYAEAVVLRTGTVEQPVVGDEDVLFRWRGRLADLDSRWQGSTFPGGTGAGMSTDGAEGLKDLPRPRLRGYRAQIEPVPTNVSGTLRQISDRRIHGVADGRCRGVPNPVGTRYASLAALKAATPAAGTFNWYAGEAGDGAWCVTTVGSQAGVFTLAAWEGETAADRTLAQVWRRVLIEDCGYAATEIADADVAALDDTCPWEAGVWAGTQEKTKRDALNELVDGVAGYYDDDLGRWRIRYDGAAGGDPVIVFRHFLENDDYAMGGEVPYVALELVASADDTKGLPVCAVDVQFAPRDRVLSDGDMAGDATSTTDSVGGADARKQLGSEALTATWPASGKDETVIALWGERRLPVKTSLRYREHALTHAQRLHAVHSVLRDRYVATGFLTTETAVARPGAVVGLQSRRYGLDAGQTLRVNGRTLEGKTLKLDLLETPE</sequence>